<keyword evidence="2" id="KW-1133">Transmembrane helix</keyword>
<feature type="transmembrane region" description="Helical" evidence="2">
    <location>
        <begin position="344"/>
        <end position="364"/>
    </location>
</feature>
<dbReference type="Proteomes" id="UP000280861">
    <property type="component" value="Unassembled WGS sequence"/>
</dbReference>
<dbReference type="InterPro" id="IPR018674">
    <property type="entry name" value="DUF2142_membrane"/>
</dbReference>
<feature type="transmembrane region" description="Helical" evidence="2">
    <location>
        <begin position="376"/>
        <end position="394"/>
    </location>
</feature>
<keyword evidence="4" id="KW-1185">Reference proteome</keyword>
<dbReference type="Pfam" id="PF09913">
    <property type="entry name" value="DUF2142"/>
    <property type="match status" value="1"/>
</dbReference>
<dbReference type="AlphaFoldDB" id="A0A3P5XJZ3"/>
<dbReference type="EMBL" id="UXAU01000030">
    <property type="protein sequence ID" value="VDC29121.1"/>
    <property type="molecule type" value="Genomic_DNA"/>
</dbReference>
<sequence>MSIAPSKIPAQRPGSRSNNRKTPKPLRILFASWLIFGLLGSIWALASPIMSIPDEPAHAIKAAAVARGQISGTDSGVQGERLTVTVPGYIEALNGQTCYASRTDLTAACAPPLDANDRGATSAQTSAGNYNPLYYGLVGLASRGISGDAAVYGMRLLSVWMSAFFLAAMISSASSLRRHVLPVAAAAVAVTPNVLFLSAGINPNALEIATAGSLFIGLCAVMEKSRDLSTARLQIWLVGLSGALLACTRPISLLWLAIAVVSAVLAYGLPALWRVLSFKGTFLPLGLVVASSAFALWWLVSAKSLDSLLGGAPIPADVSAVSMLDHTFIYVQHYVGVLGWLDTLPPPAVLFTWVFGFAVVLFTGMTSRPVRGRWSVALPTLVVLIAPIALQASVSEQLGQIWQGRYIQAILVVLLLACGVAARFRPIMRTPRTESIIRWSIVLGSLGHVYLFLEGLRRYTIGTANGRVNWSEMFEPAWQPPLTWQGLTLLYVALLVVAGVCLYRLLCKPQRQQVRHARPAGQLLSDRVAEPVAPTS</sequence>
<feature type="transmembrane region" description="Helical" evidence="2">
    <location>
        <begin position="436"/>
        <end position="453"/>
    </location>
</feature>
<evidence type="ECO:0008006" key="5">
    <source>
        <dbReference type="Google" id="ProtNLM"/>
    </source>
</evidence>
<reference evidence="3 4" key="1">
    <citation type="submission" date="2018-11" db="EMBL/GenBank/DDBJ databases">
        <authorList>
            <person name="Criscuolo A."/>
        </authorList>
    </citation>
    <scope>NUCLEOTIDE SEQUENCE [LARGE SCALE GENOMIC DNA]</scope>
    <source>
        <strain evidence="3">AT11b</strain>
    </source>
</reference>
<proteinExistence type="predicted"/>
<feature type="transmembrane region" description="Helical" evidence="2">
    <location>
        <begin position="280"/>
        <end position="300"/>
    </location>
</feature>
<feature type="transmembrane region" description="Helical" evidence="2">
    <location>
        <begin position="252"/>
        <end position="273"/>
    </location>
</feature>
<feature type="transmembrane region" description="Helical" evidence="2">
    <location>
        <begin position="406"/>
        <end position="424"/>
    </location>
</feature>
<gene>
    <name evidence="3" type="ORF">PSET11_02210</name>
</gene>
<keyword evidence="2" id="KW-0812">Transmembrane</keyword>
<protein>
    <recommendedName>
        <fullName evidence="5">Glycosyltransferase RgtA/B/C/D-like domain-containing protein</fullName>
    </recommendedName>
</protein>
<dbReference type="OrthoDB" id="3218260at2"/>
<feature type="transmembrane region" description="Helical" evidence="2">
    <location>
        <begin position="26"/>
        <end position="46"/>
    </location>
</feature>
<feature type="transmembrane region" description="Helical" evidence="2">
    <location>
        <begin position="149"/>
        <end position="168"/>
    </location>
</feature>
<name>A0A3P5XJZ3_9MICC</name>
<evidence type="ECO:0000256" key="2">
    <source>
        <dbReference type="SAM" id="Phobius"/>
    </source>
</evidence>
<dbReference type="RefSeq" id="WP_124092198.1">
    <property type="nucleotide sequence ID" value="NZ_CBCRYA010000024.1"/>
</dbReference>
<feature type="transmembrane region" description="Helical" evidence="2">
    <location>
        <begin position="482"/>
        <end position="506"/>
    </location>
</feature>
<feature type="transmembrane region" description="Helical" evidence="2">
    <location>
        <begin position="180"/>
        <end position="199"/>
    </location>
</feature>
<evidence type="ECO:0000256" key="1">
    <source>
        <dbReference type="SAM" id="MobiDB-lite"/>
    </source>
</evidence>
<accession>A0A3P5XJZ3</accession>
<evidence type="ECO:0000313" key="3">
    <source>
        <dbReference type="EMBL" id="VDC29121.1"/>
    </source>
</evidence>
<organism evidence="3 4">
    <name type="scientific">Arthrobacter ulcerisalmonis</name>
    <dbReference type="NCBI Taxonomy" id="2483813"/>
    <lineage>
        <taxon>Bacteria</taxon>
        <taxon>Bacillati</taxon>
        <taxon>Actinomycetota</taxon>
        <taxon>Actinomycetes</taxon>
        <taxon>Micrococcales</taxon>
        <taxon>Micrococcaceae</taxon>
        <taxon>Arthrobacter</taxon>
    </lineage>
</organism>
<keyword evidence="2" id="KW-0472">Membrane</keyword>
<feature type="region of interest" description="Disordered" evidence="1">
    <location>
        <begin position="1"/>
        <end position="21"/>
    </location>
</feature>
<evidence type="ECO:0000313" key="4">
    <source>
        <dbReference type="Proteomes" id="UP000280861"/>
    </source>
</evidence>